<evidence type="ECO:0000313" key="2">
    <source>
        <dbReference type="Proteomes" id="UP000050741"/>
    </source>
</evidence>
<name>A0A183BKC1_GLOPA</name>
<keyword evidence="1" id="KW-0175">Coiled coil</keyword>
<dbReference type="WBParaSite" id="GPLIN_000105100">
    <property type="protein sequence ID" value="GPLIN_000105100"/>
    <property type="gene ID" value="GPLIN_000105100"/>
</dbReference>
<proteinExistence type="predicted"/>
<protein>
    <submittedName>
        <fullName evidence="3">Transposase</fullName>
    </submittedName>
</protein>
<evidence type="ECO:0000313" key="3">
    <source>
        <dbReference type="WBParaSite" id="GPLIN_000105100"/>
    </source>
</evidence>
<reference evidence="2" key="1">
    <citation type="submission" date="2013-12" db="EMBL/GenBank/DDBJ databases">
        <authorList>
            <person name="Aslett M."/>
        </authorList>
    </citation>
    <scope>NUCLEOTIDE SEQUENCE [LARGE SCALE GENOMIC DNA]</scope>
    <source>
        <strain evidence="2">Lindley</strain>
    </source>
</reference>
<reference evidence="3" key="3">
    <citation type="submission" date="2016-06" db="UniProtKB">
        <authorList>
            <consortium name="WormBaseParasite"/>
        </authorList>
    </citation>
    <scope>IDENTIFICATION</scope>
</reference>
<evidence type="ECO:0000256" key="1">
    <source>
        <dbReference type="SAM" id="Coils"/>
    </source>
</evidence>
<sequence length="69" mass="7952">MLSLTIFTDNRRAGRRNLGMGHVRGARNMQALTYARQLANTRQGAQRVLDDAEQRIRDLLDTTDMKKTY</sequence>
<feature type="coiled-coil region" evidence="1">
    <location>
        <begin position="35"/>
        <end position="62"/>
    </location>
</feature>
<reference evidence="2" key="2">
    <citation type="submission" date="2014-05" db="EMBL/GenBank/DDBJ databases">
        <title>The genome and life-stage specific transcriptomes of Globodera pallida elucidate key aspects of plant parasitism by a cyst nematode.</title>
        <authorList>
            <person name="Cotton J.A."/>
            <person name="Lilley C.J."/>
            <person name="Jones L.M."/>
            <person name="Kikuchi T."/>
            <person name="Reid A.J."/>
            <person name="Thorpe P."/>
            <person name="Tsai I.J."/>
            <person name="Beasley H."/>
            <person name="Blok V."/>
            <person name="Cock P.J.A."/>
            <person name="Van den Akker S.E."/>
            <person name="Holroyd N."/>
            <person name="Hunt M."/>
            <person name="Mantelin S."/>
            <person name="Naghra H."/>
            <person name="Pain A."/>
            <person name="Palomares-Rius J.E."/>
            <person name="Zarowiecki M."/>
            <person name="Berriman M."/>
            <person name="Jones J.T."/>
            <person name="Urwin P.E."/>
        </authorList>
    </citation>
    <scope>NUCLEOTIDE SEQUENCE [LARGE SCALE GENOMIC DNA]</scope>
    <source>
        <strain evidence="2">Lindley</strain>
    </source>
</reference>
<accession>A0A183BKC1</accession>
<keyword evidence="2" id="KW-1185">Reference proteome</keyword>
<dbReference type="Proteomes" id="UP000050741">
    <property type="component" value="Unassembled WGS sequence"/>
</dbReference>
<organism evidence="2 3">
    <name type="scientific">Globodera pallida</name>
    <name type="common">Potato cyst nematode worm</name>
    <name type="synonym">Heterodera pallida</name>
    <dbReference type="NCBI Taxonomy" id="36090"/>
    <lineage>
        <taxon>Eukaryota</taxon>
        <taxon>Metazoa</taxon>
        <taxon>Ecdysozoa</taxon>
        <taxon>Nematoda</taxon>
        <taxon>Chromadorea</taxon>
        <taxon>Rhabditida</taxon>
        <taxon>Tylenchina</taxon>
        <taxon>Tylenchomorpha</taxon>
        <taxon>Tylenchoidea</taxon>
        <taxon>Heteroderidae</taxon>
        <taxon>Heteroderinae</taxon>
        <taxon>Globodera</taxon>
    </lineage>
</organism>
<dbReference type="AlphaFoldDB" id="A0A183BKC1"/>